<dbReference type="InterPro" id="IPR058626">
    <property type="entry name" value="MdtA-like_b-barrel"/>
</dbReference>
<evidence type="ECO:0000313" key="9">
    <source>
        <dbReference type="EMBL" id="TXR53678.1"/>
    </source>
</evidence>
<dbReference type="Gene3D" id="1.10.287.470">
    <property type="entry name" value="Helix hairpin bin"/>
    <property type="match status" value="1"/>
</dbReference>
<dbReference type="GO" id="GO:0005886">
    <property type="term" value="C:plasma membrane"/>
    <property type="evidence" value="ECO:0007669"/>
    <property type="project" value="TreeGrafter"/>
</dbReference>
<accession>A0A5C8Z8S8</accession>
<dbReference type="Gene3D" id="2.40.420.20">
    <property type="match status" value="1"/>
</dbReference>
<feature type="domain" description="Multidrug resistance protein MdtA-like C-terminal permuted SH3" evidence="8">
    <location>
        <begin position="302"/>
        <end position="360"/>
    </location>
</feature>
<evidence type="ECO:0000256" key="2">
    <source>
        <dbReference type="ARBA" id="ARBA00009477"/>
    </source>
</evidence>
<feature type="domain" description="Multidrug resistance protein MdtA-like alpha-helical hairpin" evidence="5">
    <location>
        <begin position="102"/>
        <end position="171"/>
    </location>
</feature>
<dbReference type="Pfam" id="PF25917">
    <property type="entry name" value="BSH_RND"/>
    <property type="match status" value="1"/>
</dbReference>
<evidence type="ECO:0000259" key="6">
    <source>
        <dbReference type="Pfam" id="PF25917"/>
    </source>
</evidence>
<feature type="coiled-coil region" evidence="3">
    <location>
        <begin position="102"/>
        <end position="167"/>
    </location>
</feature>
<evidence type="ECO:0000313" key="10">
    <source>
        <dbReference type="Proteomes" id="UP000321764"/>
    </source>
</evidence>
<dbReference type="OrthoDB" id="9800613at2"/>
<dbReference type="GO" id="GO:0022857">
    <property type="term" value="F:transmembrane transporter activity"/>
    <property type="evidence" value="ECO:0007669"/>
    <property type="project" value="InterPro"/>
</dbReference>
<dbReference type="GO" id="GO:0030313">
    <property type="term" value="C:cell envelope"/>
    <property type="evidence" value="ECO:0007669"/>
    <property type="project" value="UniProtKB-SubCell"/>
</dbReference>
<keyword evidence="4" id="KW-0732">Signal</keyword>
<dbReference type="NCBIfam" id="TIGR01730">
    <property type="entry name" value="RND_mfp"/>
    <property type="match status" value="1"/>
</dbReference>
<reference evidence="9 10" key="1">
    <citation type="submission" date="2019-07" db="EMBL/GenBank/DDBJ databases">
        <title>Reinekea sp. strain SSH23 genome sequencing and assembly.</title>
        <authorList>
            <person name="Kim I."/>
        </authorList>
    </citation>
    <scope>NUCLEOTIDE SEQUENCE [LARGE SCALE GENOMIC DNA]</scope>
    <source>
        <strain evidence="9 10">SSH23</strain>
    </source>
</reference>
<dbReference type="PANTHER" id="PTHR30158:SF3">
    <property type="entry name" value="MULTIDRUG EFFLUX PUMP SUBUNIT ACRA-RELATED"/>
    <property type="match status" value="1"/>
</dbReference>
<comment type="similarity">
    <text evidence="2">Belongs to the membrane fusion protein (MFP) (TC 8.A.1) family.</text>
</comment>
<feature type="signal peptide" evidence="4">
    <location>
        <begin position="1"/>
        <end position="24"/>
    </location>
</feature>
<proteinExistence type="inferred from homology"/>
<dbReference type="RefSeq" id="WP_147713078.1">
    <property type="nucleotide sequence ID" value="NZ_VKAD01000001.1"/>
</dbReference>
<gene>
    <name evidence="9" type="ORF">FME95_03715</name>
</gene>
<evidence type="ECO:0000259" key="5">
    <source>
        <dbReference type="Pfam" id="PF25876"/>
    </source>
</evidence>
<dbReference type="PANTHER" id="PTHR30158">
    <property type="entry name" value="ACRA/E-RELATED COMPONENT OF DRUG EFFLUX TRANSPORTER"/>
    <property type="match status" value="1"/>
</dbReference>
<keyword evidence="10" id="KW-1185">Reference proteome</keyword>
<dbReference type="InterPro" id="IPR058624">
    <property type="entry name" value="MdtA-like_HH"/>
</dbReference>
<dbReference type="Pfam" id="PF25944">
    <property type="entry name" value="Beta-barrel_RND"/>
    <property type="match status" value="1"/>
</dbReference>
<name>A0A5C8Z8S8_9GAMM</name>
<dbReference type="InterPro" id="IPR006143">
    <property type="entry name" value="RND_pump_MFP"/>
</dbReference>
<evidence type="ECO:0000256" key="1">
    <source>
        <dbReference type="ARBA" id="ARBA00004519"/>
    </source>
</evidence>
<dbReference type="Gene3D" id="2.40.50.100">
    <property type="match status" value="1"/>
</dbReference>
<evidence type="ECO:0000259" key="8">
    <source>
        <dbReference type="Pfam" id="PF25967"/>
    </source>
</evidence>
<evidence type="ECO:0000256" key="4">
    <source>
        <dbReference type="SAM" id="SignalP"/>
    </source>
</evidence>
<feature type="chain" id="PRO_5023135826" evidence="4">
    <location>
        <begin position="25"/>
        <end position="391"/>
    </location>
</feature>
<evidence type="ECO:0000259" key="7">
    <source>
        <dbReference type="Pfam" id="PF25944"/>
    </source>
</evidence>
<evidence type="ECO:0000256" key="3">
    <source>
        <dbReference type="SAM" id="Coils"/>
    </source>
</evidence>
<dbReference type="Pfam" id="PF25967">
    <property type="entry name" value="RND-MFP_C"/>
    <property type="match status" value="1"/>
</dbReference>
<sequence length="391" mass="42783">MILTKLAKYGSCLLLPFLLLSCNAPPELERPPIPVHVDTLTLSPSLLRLTKELPGRISALKEAEVRPQVTGIVTARLFEEGSFVNRGDVLYTIDPMSYQATVNSARAQLEKAKANESTAKKLVERYQALLTNKLTSQELYDDAVSAYQQAKAEVAIYQAALDNANIELSYTEIKAPISGTIGLSEVSEGSLVSSGQASYMTTITQSDQVYIDMQQSSLSLYKLRQEYSEPDGNKDIQIPVDVALEDGTLYDKQGYLTFSDTHVSDSTGSVTLRALVPNDNKFLLPGMFVRATISMPNEKEYLVVPQSAVVRSQSGEPSVFIVNDDNVTEKKSVVLGAEVDTGWVVEQGLNFGDNVVITNLNQMKNDLNVIIDSKTDNNGDVAYSVQPTTHN</sequence>
<feature type="domain" description="Multidrug resistance protein MdtA-like barrel-sandwich hybrid" evidence="6">
    <location>
        <begin position="62"/>
        <end position="204"/>
    </location>
</feature>
<organism evidence="9 10">
    <name type="scientific">Reinekea thalattae</name>
    <dbReference type="NCBI Taxonomy" id="2593301"/>
    <lineage>
        <taxon>Bacteria</taxon>
        <taxon>Pseudomonadati</taxon>
        <taxon>Pseudomonadota</taxon>
        <taxon>Gammaproteobacteria</taxon>
        <taxon>Oceanospirillales</taxon>
        <taxon>Saccharospirillaceae</taxon>
        <taxon>Reinekea</taxon>
    </lineage>
</organism>
<dbReference type="AlphaFoldDB" id="A0A5C8Z8S8"/>
<dbReference type="Proteomes" id="UP000321764">
    <property type="component" value="Unassembled WGS sequence"/>
</dbReference>
<dbReference type="Pfam" id="PF25876">
    <property type="entry name" value="HH_MFP_RND"/>
    <property type="match status" value="1"/>
</dbReference>
<keyword evidence="3" id="KW-0175">Coiled coil</keyword>
<dbReference type="EMBL" id="VKAD01000001">
    <property type="protein sequence ID" value="TXR53678.1"/>
    <property type="molecule type" value="Genomic_DNA"/>
</dbReference>
<dbReference type="SUPFAM" id="SSF111369">
    <property type="entry name" value="HlyD-like secretion proteins"/>
    <property type="match status" value="1"/>
</dbReference>
<feature type="domain" description="Multidrug resistance protein MdtA-like beta-barrel" evidence="7">
    <location>
        <begin position="209"/>
        <end position="294"/>
    </location>
</feature>
<dbReference type="InterPro" id="IPR058625">
    <property type="entry name" value="MdtA-like_BSH"/>
</dbReference>
<dbReference type="InterPro" id="IPR058627">
    <property type="entry name" value="MdtA-like_C"/>
</dbReference>
<dbReference type="GO" id="GO:0046677">
    <property type="term" value="P:response to antibiotic"/>
    <property type="evidence" value="ECO:0007669"/>
    <property type="project" value="TreeGrafter"/>
</dbReference>
<protein>
    <submittedName>
        <fullName evidence="9">Efflux RND transporter periplasmic adaptor subunit</fullName>
    </submittedName>
</protein>
<comment type="caution">
    <text evidence="9">The sequence shown here is derived from an EMBL/GenBank/DDBJ whole genome shotgun (WGS) entry which is preliminary data.</text>
</comment>
<comment type="subcellular location">
    <subcellularLocation>
        <location evidence="1">Cell inner membrane</location>
        <topology evidence="1">Lipid-anchor</topology>
    </subcellularLocation>
</comment>
<dbReference type="Gene3D" id="2.40.30.170">
    <property type="match status" value="1"/>
</dbReference>
<dbReference type="PROSITE" id="PS51257">
    <property type="entry name" value="PROKAR_LIPOPROTEIN"/>
    <property type="match status" value="1"/>
</dbReference>